<protein>
    <recommendedName>
        <fullName evidence="1">CHAT domain-containing protein</fullName>
    </recommendedName>
</protein>
<sequence length="988" mass="107794">MASNSYLESGNESDIDMAVQYARAAVDMAAGNERHIDMAVQDARVSLGVADGGPPIMPYCLNNLGLMLEARYERFGRVDDLHEAIHVAQQALDLLDPDSSEYAAHLNGLGSKLERRFDQAAKVADLEEAIRVTRRAVDSTGADDGDRALWLANLGNQLKKWYGLTGNGADLDEAVTVARQAVDLIADAHVDSHVACLTCLGSNLETRYQRTGDLSDLDEAIAIARQVVNLTAEEDDDRALHLSNLANRLESRYEREGEMATLEEAILVARQAVDWGPGDDPSHASRVNDLASMLQNLYDRTGKVADAEEAVAVSQQAVQLMPADAPQLLTPLNNLGASLELRYEALEDVADLERAIAIARQVLTLADDSPDRPAFLNNLGNKLEVWCQHTDEPAVLEEAIAVSREAVHLTPEDQPDYAAWLINLGVKLEIRCERTGEPADGEEAATCFEEAWNCLAAIPLHRIKAAARCLKLLATQGQVDRAIRLGKDVVDLLPTVNTRLLDRGDQQFVMSTFSGVAAHLCAMLLESNQPEQALQWLEKGRAAIIGQIIDNRSDVSDLARHHPKIAGRYQQLLHDANTPLRGLEPGPMRNQLVNQRRAAVAELDACIRDIRTMPGHQRFLLGQTIAEMQECAAAGCIVVVNVTDTRSDAILVSRRVVKAMKLTALSASDLRTWLSKDWTGRRERGKKNDEYLAYLSWLWDAGVAQILEQVRAICDAPEHGGLPRLWWIGSGLASSLPLHAAGMHSTNSTANAYSQVISSYTPSIKALAYSRSRAERVQDTRGPLLIATMPTTPGLRKLPGVIEEKECVLGAVDGHLPVNVLEMASANNVIAQLQRCSISHFACHGTTNHSDPSSSGLVFRKGHGDDWAQDRLTVYKLSELSLEHGRLAYLSACSTAQIKAAQLTDEVIHVVSGFQVAGFPHTVGCLWPSVDRVCVDVARGFYHSLLGRGGLGWRDADVALALNEALAAVRCTDSDMPLNWAQFVHYGA</sequence>
<keyword evidence="3" id="KW-1185">Reference proteome</keyword>
<dbReference type="Gene3D" id="1.25.40.10">
    <property type="entry name" value="Tetratricopeptide repeat domain"/>
    <property type="match status" value="3"/>
</dbReference>
<name>A0A0F7ZJ17_9HYPO</name>
<proteinExistence type="predicted"/>
<accession>A0A0F7ZJ17</accession>
<reference evidence="2 3" key="1">
    <citation type="journal article" date="2014" name="Genome Biol. Evol.">
        <title>Comparative genomics and transcriptomics analyses reveal divergent lifestyle features of nematode endoparasitic fungus Hirsutella minnesotensis.</title>
        <authorList>
            <person name="Lai Y."/>
            <person name="Liu K."/>
            <person name="Zhang X."/>
            <person name="Zhang X."/>
            <person name="Li K."/>
            <person name="Wang N."/>
            <person name="Shu C."/>
            <person name="Wu Y."/>
            <person name="Wang C."/>
            <person name="Bushley K.E."/>
            <person name="Xiang M."/>
            <person name="Liu X."/>
        </authorList>
    </citation>
    <scope>NUCLEOTIDE SEQUENCE [LARGE SCALE GENOMIC DNA]</scope>
    <source>
        <strain evidence="2 3">3608</strain>
    </source>
</reference>
<dbReference type="AlphaFoldDB" id="A0A0F7ZJ17"/>
<dbReference type="PANTHER" id="PTHR19959">
    <property type="entry name" value="KINESIN LIGHT CHAIN"/>
    <property type="match status" value="1"/>
</dbReference>
<dbReference type="OrthoDB" id="9991317at2759"/>
<dbReference type="EMBL" id="KQ030529">
    <property type="protein sequence ID" value="KJZ74126.1"/>
    <property type="molecule type" value="Genomic_DNA"/>
</dbReference>
<dbReference type="Pfam" id="PF13374">
    <property type="entry name" value="TPR_10"/>
    <property type="match status" value="3"/>
</dbReference>
<organism evidence="2 3">
    <name type="scientific">Hirsutella minnesotensis 3608</name>
    <dbReference type="NCBI Taxonomy" id="1043627"/>
    <lineage>
        <taxon>Eukaryota</taxon>
        <taxon>Fungi</taxon>
        <taxon>Dikarya</taxon>
        <taxon>Ascomycota</taxon>
        <taxon>Pezizomycotina</taxon>
        <taxon>Sordariomycetes</taxon>
        <taxon>Hypocreomycetidae</taxon>
        <taxon>Hypocreales</taxon>
        <taxon>Ophiocordycipitaceae</taxon>
        <taxon>Hirsutella</taxon>
    </lineage>
</organism>
<dbReference type="SUPFAM" id="SSF81901">
    <property type="entry name" value="HCP-like"/>
    <property type="match status" value="1"/>
</dbReference>
<evidence type="ECO:0000313" key="3">
    <source>
        <dbReference type="Proteomes" id="UP000054481"/>
    </source>
</evidence>
<evidence type="ECO:0000259" key="1">
    <source>
        <dbReference type="Pfam" id="PF12770"/>
    </source>
</evidence>
<dbReference type="Pfam" id="PF12770">
    <property type="entry name" value="CHAT"/>
    <property type="match status" value="1"/>
</dbReference>
<dbReference type="PANTHER" id="PTHR19959:SF119">
    <property type="entry name" value="FUNGAL LIPASE-LIKE DOMAIN-CONTAINING PROTEIN"/>
    <property type="match status" value="1"/>
</dbReference>
<dbReference type="InterPro" id="IPR011990">
    <property type="entry name" value="TPR-like_helical_dom_sf"/>
</dbReference>
<gene>
    <name evidence="2" type="ORF">HIM_06575</name>
</gene>
<dbReference type="Proteomes" id="UP000054481">
    <property type="component" value="Unassembled WGS sequence"/>
</dbReference>
<dbReference type="InterPro" id="IPR024983">
    <property type="entry name" value="CHAT_dom"/>
</dbReference>
<dbReference type="SUPFAM" id="SSF48452">
    <property type="entry name" value="TPR-like"/>
    <property type="match status" value="1"/>
</dbReference>
<evidence type="ECO:0000313" key="2">
    <source>
        <dbReference type="EMBL" id="KJZ74126.1"/>
    </source>
</evidence>
<feature type="domain" description="CHAT" evidence="1">
    <location>
        <begin position="693"/>
        <end position="988"/>
    </location>
</feature>